<name>A0A1I7G7S9_9BURK</name>
<dbReference type="InterPro" id="IPR036890">
    <property type="entry name" value="HATPase_C_sf"/>
</dbReference>
<dbReference type="GO" id="GO:0000156">
    <property type="term" value="F:phosphorelay response regulator activity"/>
    <property type="evidence" value="ECO:0007669"/>
    <property type="project" value="TreeGrafter"/>
</dbReference>
<dbReference type="GO" id="GO:0000155">
    <property type="term" value="F:phosphorelay sensor kinase activity"/>
    <property type="evidence" value="ECO:0007669"/>
    <property type="project" value="InterPro"/>
</dbReference>
<evidence type="ECO:0000256" key="5">
    <source>
        <dbReference type="ARBA" id="ARBA00022679"/>
    </source>
</evidence>
<dbReference type="Proteomes" id="UP000183656">
    <property type="component" value="Unassembled WGS sequence"/>
</dbReference>
<gene>
    <name evidence="11" type="ORF">SAMN04489707_1004113</name>
</gene>
<dbReference type="InterPro" id="IPR035965">
    <property type="entry name" value="PAS-like_dom_sf"/>
</dbReference>
<feature type="domain" description="PAS" evidence="10">
    <location>
        <begin position="426"/>
        <end position="470"/>
    </location>
</feature>
<feature type="transmembrane region" description="Helical" evidence="8">
    <location>
        <begin position="348"/>
        <end position="370"/>
    </location>
</feature>
<organism evidence="11 12">
    <name type="scientific">Paenacidovorax caeni</name>
    <dbReference type="NCBI Taxonomy" id="343013"/>
    <lineage>
        <taxon>Bacteria</taxon>
        <taxon>Pseudomonadati</taxon>
        <taxon>Pseudomonadota</taxon>
        <taxon>Betaproteobacteria</taxon>
        <taxon>Burkholderiales</taxon>
        <taxon>Comamonadaceae</taxon>
        <taxon>Paenacidovorax</taxon>
    </lineage>
</organism>
<keyword evidence="8" id="KW-0812">Transmembrane</keyword>
<evidence type="ECO:0000313" key="12">
    <source>
        <dbReference type="Proteomes" id="UP000183656"/>
    </source>
</evidence>
<evidence type="ECO:0000256" key="6">
    <source>
        <dbReference type="ARBA" id="ARBA00022777"/>
    </source>
</evidence>
<feature type="domain" description="Histidine kinase" evidence="9">
    <location>
        <begin position="552"/>
        <end position="766"/>
    </location>
</feature>
<dbReference type="PIRSF" id="PIRSF037347">
    <property type="entry name" value="STHK_CHASE2_PAS_prd"/>
    <property type="match status" value="1"/>
</dbReference>
<dbReference type="InterPro" id="IPR005467">
    <property type="entry name" value="His_kinase_dom"/>
</dbReference>
<evidence type="ECO:0000259" key="10">
    <source>
        <dbReference type="PROSITE" id="PS50112"/>
    </source>
</evidence>
<dbReference type="OrthoDB" id="9806704at2"/>
<dbReference type="EC" id="2.7.13.3" evidence="3"/>
<dbReference type="EMBL" id="FPBX01000004">
    <property type="protein sequence ID" value="SFU44478.1"/>
    <property type="molecule type" value="Genomic_DNA"/>
</dbReference>
<evidence type="ECO:0000256" key="2">
    <source>
        <dbReference type="ARBA" id="ARBA00004429"/>
    </source>
</evidence>
<keyword evidence="8" id="KW-1133">Transmembrane helix</keyword>
<dbReference type="SUPFAM" id="SSF47384">
    <property type="entry name" value="Homodimeric domain of signal transducing histidine kinase"/>
    <property type="match status" value="1"/>
</dbReference>
<dbReference type="PRINTS" id="PR00344">
    <property type="entry name" value="BCTRLSENSOR"/>
</dbReference>
<evidence type="ECO:0000256" key="7">
    <source>
        <dbReference type="ARBA" id="ARBA00023136"/>
    </source>
</evidence>
<dbReference type="InterPro" id="IPR050351">
    <property type="entry name" value="BphY/WalK/GraS-like"/>
</dbReference>
<evidence type="ECO:0000256" key="4">
    <source>
        <dbReference type="ARBA" id="ARBA00022553"/>
    </source>
</evidence>
<dbReference type="Pfam" id="PF05226">
    <property type="entry name" value="CHASE2"/>
    <property type="match status" value="1"/>
</dbReference>
<evidence type="ECO:0000256" key="8">
    <source>
        <dbReference type="SAM" id="Phobius"/>
    </source>
</evidence>
<dbReference type="CDD" id="cd00075">
    <property type="entry name" value="HATPase"/>
    <property type="match status" value="1"/>
</dbReference>
<evidence type="ECO:0000313" key="11">
    <source>
        <dbReference type="EMBL" id="SFU44478.1"/>
    </source>
</evidence>
<dbReference type="Pfam" id="PF02518">
    <property type="entry name" value="HATPase_c"/>
    <property type="match status" value="1"/>
</dbReference>
<dbReference type="InterPro" id="IPR004358">
    <property type="entry name" value="Sig_transdc_His_kin-like_C"/>
</dbReference>
<dbReference type="PANTHER" id="PTHR42878:SF15">
    <property type="entry name" value="BACTERIOPHYTOCHROME"/>
    <property type="match status" value="1"/>
</dbReference>
<proteinExistence type="predicted"/>
<dbReference type="SMART" id="SM01080">
    <property type="entry name" value="CHASE2"/>
    <property type="match status" value="1"/>
</dbReference>
<dbReference type="GO" id="GO:0005886">
    <property type="term" value="C:plasma membrane"/>
    <property type="evidence" value="ECO:0007669"/>
    <property type="project" value="UniProtKB-SubCell"/>
</dbReference>
<keyword evidence="4" id="KW-0597">Phosphoprotein</keyword>
<comment type="subcellular location">
    <subcellularLocation>
        <location evidence="2">Cell inner membrane</location>
        <topology evidence="2">Multi-pass membrane protein</topology>
    </subcellularLocation>
</comment>
<dbReference type="CDD" id="cd00082">
    <property type="entry name" value="HisKA"/>
    <property type="match status" value="1"/>
</dbReference>
<evidence type="ECO:0000256" key="1">
    <source>
        <dbReference type="ARBA" id="ARBA00000085"/>
    </source>
</evidence>
<dbReference type="Pfam" id="PF00989">
    <property type="entry name" value="PAS"/>
    <property type="match status" value="1"/>
</dbReference>
<dbReference type="InterPro" id="IPR003594">
    <property type="entry name" value="HATPase_dom"/>
</dbReference>
<reference evidence="11 12" key="1">
    <citation type="submission" date="2016-10" db="EMBL/GenBank/DDBJ databases">
        <authorList>
            <person name="de Groot N.N."/>
        </authorList>
    </citation>
    <scope>NUCLEOTIDE SEQUENCE [LARGE SCALE GENOMIC DNA]</scope>
    <source>
        <strain evidence="11 12">R-24608</strain>
    </source>
</reference>
<feature type="transmembrane region" description="Helical" evidence="8">
    <location>
        <begin position="12"/>
        <end position="30"/>
    </location>
</feature>
<keyword evidence="7 8" id="KW-0472">Membrane</keyword>
<dbReference type="GO" id="GO:0007234">
    <property type="term" value="P:osmosensory signaling via phosphorelay pathway"/>
    <property type="evidence" value="ECO:0007669"/>
    <property type="project" value="TreeGrafter"/>
</dbReference>
<dbReference type="InterPro" id="IPR017181">
    <property type="entry name" value="Sig_transdc_His_kin_CHASE2"/>
</dbReference>
<comment type="catalytic activity">
    <reaction evidence="1">
        <text>ATP + protein L-histidine = ADP + protein N-phospho-L-histidine.</text>
        <dbReference type="EC" id="2.7.13.3"/>
    </reaction>
</comment>
<dbReference type="AlphaFoldDB" id="A0A1I7G7S9"/>
<dbReference type="GO" id="GO:0030295">
    <property type="term" value="F:protein kinase activator activity"/>
    <property type="evidence" value="ECO:0007669"/>
    <property type="project" value="TreeGrafter"/>
</dbReference>
<dbReference type="FunFam" id="3.30.565.10:FF:000006">
    <property type="entry name" value="Sensor histidine kinase WalK"/>
    <property type="match status" value="1"/>
</dbReference>
<dbReference type="SMART" id="SM00387">
    <property type="entry name" value="HATPase_c"/>
    <property type="match status" value="1"/>
</dbReference>
<keyword evidence="6" id="KW-0418">Kinase</keyword>
<dbReference type="InterPro" id="IPR036097">
    <property type="entry name" value="HisK_dim/P_sf"/>
</dbReference>
<accession>A0A1I7G7S9</accession>
<dbReference type="Gene3D" id="3.30.565.10">
    <property type="entry name" value="Histidine kinase-like ATPase, C-terminal domain"/>
    <property type="match status" value="1"/>
</dbReference>
<evidence type="ECO:0000259" key="9">
    <source>
        <dbReference type="PROSITE" id="PS50109"/>
    </source>
</evidence>
<dbReference type="SUPFAM" id="SSF55874">
    <property type="entry name" value="ATPase domain of HSP90 chaperone/DNA topoisomerase II/histidine kinase"/>
    <property type="match status" value="1"/>
</dbReference>
<dbReference type="InterPro" id="IPR013767">
    <property type="entry name" value="PAS_fold"/>
</dbReference>
<dbReference type="InterPro" id="IPR003661">
    <property type="entry name" value="HisK_dim/P_dom"/>
</dbReference>
<dbReference type="Gene3D" id="1.10.287.130">
    <property type="match status" value="1"/>
</dbReference>
<evidence type="ECO:0000256" key="3">
    <source>
        <dbReference type="ARBA" id="ARBA00012438"/>
    </source>
</evidence>
<dbReference type="InterPro" id="IPR007890">
    <property type="entry name" value="CHASE2"/>
</dbReference>
<dbReference type="PROSITE" id="PS50109">
    <property type="entry name" value="HIS_KIN"/>
    <property type="match status" value="1"/>
</dbReference>
<feature type="transmembrane region" description="Helical" evidence="8">
    <location>
        <begin position="315"/>
        <end position="342"/>
    </location>
</feature>
<dbReference type="PANTHER" id="PTHR42878">
    <property type="entry name" value="TWO-COMPONENT HISTIDINE KINASE"/>
    <property type="match status" value="1"/>
</dbReference>
<keyword evidence="5" id="KW-0808">Transferase</keyword>
<sequence>MQAHPASRPLLRLEWGALAAVLFGFVLWFSGPEHMPRINHLVQDTVSWLYPRRASPDIVIVTIDAPSLQAIGRWPWRRALHAELIQRISAHTPRAIGMDILLGEEDLDYPEDDMVLAQAMRNSGRVVLPVIRRGATPGGRPGAERPFTPFAQAAAELGHVHVHMDSDGVMRSFYRQEGPASAPWPHLSLAMTCVAGAVQPTCQSNTSLPRRGAWVRKDPQIIAFAHGAAPFTSYSYIDVLRGQVPAAAFRDKYVLVGATAPGLGDLLPAPVGLQVHHMPNVELVAHILNNALTDVRIQPASGLVNSIFNLVPVGLALWALAALGPSAALMGCIGLAIAMLVFAGLSPWIWQIMLSPAAGLAGIAMAYPLWSWRRLSAATRFLELEMKTLRREGLPISLAEDDLHRGDFLERRIRAVEQASEHLRNLHHFVSTSLQQLPSPTFVCDAQGSVLLANAAAALHLGIKVQDIHGALLPTLLQKLVADDSGQPLLQESQFQTGTLPPQSEGRDADGRSMLLLAKPFAAPPAQGWLITLVDLTDMRQAQKQRDQAMHFISHDIRAPIGSILTLLEMQREYPDQMPASELMARIERYAQASLALAENFVHLASAKYHAYQFAPVDLAALLEEAVDDAWAALREHKLSMDVVMEEDCAYCMGDRALLSRAITNILGNAIKFSPEGGKLSCALSLRAESWVLAVRDQGPGISAKDQQRLFLPFERMHSHSHPSVAGAGLGLAFVHTVVLRHGGSIEVESQEGHGAEFRLVLPRTKVAPPEDLTDAAG</sequence>
<dbReference type="InterPro" id="IPR000014">
    <property type="entry name" value="PAS"/>
</dbReference>
<dbReference type="SUPFAM" id="SSF55785">
    <property type="entry name" value="PYP-like sensor domain (PAS domain)"/>
    <property type="match status" value="1"/>
</dbReference>
<dbReference type="GO" id="GO:0006355">
    <property type="term" value="P:regulation of DNA-templated transcription"/>
    <property type="evidence" value="ECO:0007669"/>
    <property type="project" value="InterPro"/>
</dbReference>
<dbReference type="PROSITE" id="PS50112">
    <property type="entry name" value="PAS"/>
    <property type="match status" value="1"/>
</dbReference>
<dbReference type="RefSeq" id="WP_054254861.1">
    <property type="nucleotide sequence ID" value="NZ_CYIG01000002.1"/>
</dbReference>
<protein>
    <recommendedName>
        <fullName evidence="3">histidine kinase</fullName>
        <ecNumber evidence="3">2.7.13.3</ecNumber>
    </recommendedName>
</protein>
<keyword evidence="12" id="KW-1185">Reference proteome</keyword>
<dbReference type="STRING" id="343013.SAMN04489707_1004113"/>
<dbReference type="Gene3D" id="3.30.450.20">
    <property type="entry name" value="PAS domain"/>
    <property type="match status" value="1"/>
</dbReference>